<dbReference type="RefSeq" id="WP_220250965.1">
    <property type="nucleotide sequence ID" value="NZ_JAICCF010000003.1"/>
</dbReference>
<name>A0ABS7GDY0_9BACT</name>
<keyword evidence="2" id="KW-1185">Reference proteome</keyword>
<organism evidence="1 2">
    <name type="scientific">Chitinophaga rhizophila</name>
    <dbReference type="NCBI Taxonomy" id="2866212"/>
    <lineage>
        <taxon>Bacteria</taxon>
        <taxon>Pseudomonadati</taxon>
        <taxon>Bacteroidota</taxon>
        <taxon>Chitinophagia</taxon>
        <taxon>Chitinophagales</taxon>
        <taxon>Chitinophagaceae</taxon>
        <taxon>Chitinophaga</taxon>
    </lineage>
</organism>
<accession>A0ABS7GDY0</accession>
<dbReference type="Proteomes" id="UP000812961">
    <property type="component" value="Unassembled WGS sequence"/>
</dbReference>
<evidence type="ECO:0000313" key="2">
    <source>
        <dbReference type="Proteomes" id="UP000812961"/>
    </source>
</evidence>
<sequence length="164" mass="17886">MRPILTILCAVVLCSACEKDQHEEIRKFLSFETDSSIVIAENPSAIVTRANLTDTDPNNDLDKLTITANSDTNDEVTITLIGSSEGLSKGIFQSQDGNSFALLYKNRNLAQVANQTLGTFTLEITNVQDSLIEGSFYGTLVDTTGTMSPRNARYGFIRTVVKAN</sequence>
<evidence type="ECO:0000313" key="1">
    <source>
        <dbReference type="EMBL" id="MBW8685626.1"/>
    </source>
</evidence>
<gene>
    <name evidence="1" type="ORF">K1Y79_14900</name>
</gene>
<protein>
    <submittedName>
        <fullName evidence="1">Uncharacterized protein</fullName>
    </submittedName>
</protein>
<comment type="caution">
    <text evidence="1">The sequence shown here is derived from an EMBL/GenBank/DDBJ whole genome shotgun (WGS) entry which is preliminary data.</text>
</comment>
<reference evidence="1 2" key="1">
    <citation type="submission" date="2021-08" db="EMBL/GenBank/DDBJ databases">
        <title>The genome sequence of Chitinophaga sp. B61.</title>
        <authorList>
            <person name="Zhang X."/>
        </authorList>
    </citation>
    <scope>NUCLEOTIDE SEQUENCE [LARGE SCALE GENOMIC DNA]</scope>
    <source>
        <strain evidence="1 2">B61</strain>
    </source>
</reference>
<dbReference type="EMBL" id="JAICCF010000003">
    <property type="protein sequence ID" value="MBW8685626.1"/>
    <property type="molecule type" value="Genomic_DNA"/>
</dbReference>
<proteinExistence type="predicted"/>